<evidence type="ECO:0000256" key="4">
    <source>
        <dbReference type="ARBA" id="ARBA00022989"/>
    </source>
</evidence>
<dbReference type="GO" id="GO:0005739">
    <property type="term" value="C:mitochondrion"/>
    <property type="evidence" value="ECO:0007669"/>
    <property type="project" value="TreeGrafter"/>
</dbReference>
<keyword evidence="5" id="KW-0472">Membrane</keyword>
<organism evidence="7 8">
    <name type="scientific">Kwoniella mangroviensis CBS 10435</name>
    <dbReference type="NCBI Taxonomy" id="1331196"/>
    <lineage>
        <taxon>Eukaryota</taxon>
        <taxon>Fungi</taxon>
        <taxon>Dikarya</taxon>
        <taxon>Basidiomycota</taxon>
        <taxon>Agaricomycotina</taxon>
        <taxon>Tremellomycetes</taxon>
        <taxon>Tremellales</taxon>
        <taxon>Cryptococcaceae</taxon>
        <taxon>Kwoniella</taxon>
    </lineage>
</organism>
<comment type="similarity">
    <text evidence="2 6">Belongs to the peroxisomal membrane protein PXMP2/4 family.</text>
</comment>
<comment type="subcellular location">
    <subcellularLocation>
        <location evidence="1">Membrane</location>
        <topology evidence="1">Multi-pass membrane protein</topology>
    </subcellularLocation>
</comment>
<dbReference type="PANTHER" id="PTHR11266:SF50">
    <property type="entry name" value="VACUOLAR MEMBRANE PROTEIN YOR292C"/>
    <property type="match status" value="1"/>
</dbReference>
<dbReference type="Proteomes" id="UP000092583">
    <property type="component" value="Unassembled WGS sequence"/>
</dbReference>
<reference evidence="8" key="2">
    <citation type="submission" date="2013-12" db="EMBL/GenBank/DDBJ databases">
        <title>Evolution of pathogenesis and genome organization in the Tremellales.</title>
        <authorList>
            <person name="Cuomo C."/>
            <person name="Litvintseva A."/>
            <person name="Heitman J."/>
            <person name="Chen Y."/>
            <person name="Sun S."/>
            <person name="Springer D."/>
            <person name="Dromer F."/>
            <person name="Young S."/>
            <person name="Zeng Q."/>
            <person name="Chapman S."/>
            <person name="Gujja S."/>
            <person name="Saif S."/>
            <person name="Birren B."/>
        </authorList>
    </citation>
    <scope>NUCLEOTIDE SEQUENCE [LARGE SCALE GENOMIC DNA]</scope>
    <source>
        <strain evidence="8">CBS 10435</strain>
    </source>
</reference>
<evidence type="ECO:0000256" key="5">
    <source>
        <dbReference type="ARBA" id="ARBA00023136"/>
    </source>
</evidence>
<keyword evidence="3" id="KW-0812">Transmembrane</keyword>
<dbReference type="OrthoDB" id="10267969at2759"/>
<protein>
    <recommendedName>
        <fullName evidence="9">Protein SYM1</fullName>
    </recommendedName>
</protein>
<evidence type="ECO:0000256" key="1">
    <source>
        <dbReference type="ARBA" id="ARBA00004141"/>
    </source>
</evidence>
<dbReference type="EMBL" id="KI669459">
    <property type="protein sequence ID" value="OCF62052.1"/>
    <property type="molecule type" value="Genomic_DNA"/>
</dbReference>
<evidence type="ECO:0000256" key="6">
    <source>
        <dbReference type="RuleBase" id="RU363053"/>
    </source>
</evidence>
<gene>
    <name evidence="7" type="ORF">L486_01718</name>
</gene>
<name>A0A1B9J2N6_9TREE</name>
<dbReference type="AlphaFoldDB" id="A0A1B9J2N6"/>
<keyword evidence="8" id="KW-1185">Reference proteome</keyword>
<dbReference type="GO" id="GO:0016020">
    <property type="term" value="C:membrane"/>
    <property type="evidence" value="ECO:0007669"/>
    <property type="project" value="UniProtKB-SubCell"/>
</dbReference>
<reference evidence="7 8" key="1">
    <citation type="submission" date="2013-07" db="EMBL/GenBank/DDBJ databases">
        <title>The Genome Sequence of Kwoniella mangroviensis CBS10435.</title>
        <authorList>
            <consortium name="The Broad Institute Genome Sequencing Platform"/>
            <person name="Cuomo C."/>
            <person name="Litvintseva A."/>
            <person name="Chen Y."/>
            <person name="Heitman J."/>
            <person name="Sun S."/>
            <person name="Springer D."/>
            <person name="Dromer F."/>
            <person name="Young S.K."/>
            <person name="Zeng Q."/>
            <person name="Gargeya S."/>
            <person name="Fitzgerald M."/>
            <person name="Abouelleil A."/>
            <person name="Alvarado L."/>
            <person name="Berlin A.M."/>
            <person name="Chapman S.B."/>
            <person name="Dewar J."/>
            <person name="Goldberg J."/>
            <person name="Griggs A."/>
            <person name="Gujja S."/>
            <person name="Hansen M."/>
            <person name="Howarth C."/>
            <person name="Imamovic A."/>
            <person name="Larimer J."/>
            <person name="McCowan C."/>
            <person name="Murphy C."/>
            <person name="Pearson M."/>
            <person name="Priest M."/>
            <person name="Roberts A."/>
            <person name="Saif S."/>
            <person name="Shea T."/>
            <person name="Sykes S."/>
            <person name="Wortman J."/>
            <person name="Nusbaum C."/>
            <person name="Birren B."/>
        </authorList>
    </citation>
    <scope>NUCLEOTIDE SEQUENCE [LARGE SCALE GENOMIC DNA]</scope>
    <source>
        <strain evidence="7 8">CBS 10435</strain>
    </source>
</reference>
<accession>A0A1B9J2N6</accession>
<dbReference type="STRING" id="1331196.A0A1B9J2N6"/>
<dbReference type="InterPro" id="IPR007248">
    <property type="entry name" value="Mpv17_PMP22"/>
</dbReference>
<evidence type="ECO:0000256" key="3">
    <source>
        <dbReference type="ARBA" id="ARBA00022692"/>
    </source>
</evidence>
<proteinExistence type="inferred from homology"/>
<evidence type="ECO:0000313" key="7">
    <source>
        <dbReference type="EMBL" id="OCF62052.1"/>
    </source>
</evidence>
<keyword evidence="4" id="KW-1133">Transmembrane helix</keyword>
<dbReference type="PANTHER" id="PTHR11266">
    <property type="entry name" value="PEROXISOMAL MEMBRANE PROTEIN 2, PXMP2 MPV17"/>
    <property type="match status" value="1"/>
</dbReference>
<evidence type="ECO:0008006" key="9">
    <source>
        <dbReference type="Google" id="ProtNLM"/>
    </source>
</evidence>
<evidence type="ECO:0000313" key="8">
    <source>
        <dbReference type="Proteomes" id="UP000092583"/>
    </source>
</evidence>
<dbReference type="Pfam" id="PF04117">
    <property type="entry name" value="Mpv17_PMP22"/>
    <property type="match status" value="1"/>
</dbReference>
<sequence length="200" mass="22295">MAPRFLLNFARYYNSNFDRRPIPTLIITNGVLNTIADALAQTSSIILHDPTPTSPTPSYDPERTLRFAIYGMAMGPLIGHWMRLLERAIPVRIGSKGAGLGLAKRVAADQMIMAPFGMSLFIASMGFMEGKSLEGIKDKFSDMFYPALIANWKVWPLIQTINFKLMPIQYRVPFQSTCGIAWTLYLSLLNAKGEEGSAKE</sequence>
<evidence type="ECO:0000256" key="2">
    <source>
        <dbReference type="ARBA" id="ARBA00006824"/>
    </source>
</evidence>